<organism evidence="1">
    <name type="scientific">Arundo donax</name>
    <name type="common">Giant reed</name>
    <name type="synonym">Donax arundinaceus</name>
    <dbReference type="NCBI Taxonomy" id="35708"/>
    <lineage>
        <taxon>Eukaryota</taxon>
        <taxon>Viridiplantae</taxon>
        <taxon>Streptophyta</taxon>
        <taxon>Embryophyta</taxon>
        <taxon>Tracheophyta</taxon>
        <taxon>Spermatophyta</taxon>
        <taxon>Magnoliopsida</taxon>
        <taxon>Liliopsida</taxon>
        <taxon>Poales</taxon>
        <taxon>Poaceae</taxon>
        <taxon>PACMAD clade</taxon>
        <taxon>Arundinoideae</taxon>
        <taxon>Arundineae</taxon>
        <taxon>Arundo</taxon>
    </lineage>
</organism>
<evidence type="ECO:0000313" key="1">
    <source>
        <dbReference type="EMBL" id="JAD33375.1"/>
    </source>
</evidence>
<proteinExistence type="predicted"/>
<dbReference type="EMBL" id="GBRH01264520">
    <property type="protein sequence ID" value="JAD33375.1"/>
    <property type="molecule type" value="Transcribed_RNA"/>
</dbReference>
<reference evidence="1" key="1">
    <citation type="submission" date="2014-09" db="EMBL/GenBank/DDBJ databases">
        <authorList>
            <person name="Magalhaes I.L.F."/>
            <person name="Oliveira U."/>
            <person name="Santos F.R."/>
            <person name="Vidigal T.H.D.A."/>
            <person name="Brescovit A.D."/>
            <person name="Santos A.J."/>
        </authorList>
    </citation>
    <scope>NUCLEOTIDE SEQUENCE</scope>
    <source>
        <tissue evidence="1">Shoot tissue taken approximately 20 cm above the soil surface</tissue>
    </source>
</reference>
<sequence>MQGGDVYGNRGCGERQRRDVRIPEAIARLSSGLINGLRHSFYFTLVSVSIAYAMIKPGRRE</sequence>
<name>A0A0A8Z9G7_ARUDO</name>
<dbReference type="AlphaFoldDB" id="A0A0A8Z9G7"/>
<reference evidence="1" key="2">
    <citation type="journal article" date="2015" name="Data Brief">
        <title>Shoot transcriptome of the giant reed, Arundo donax.</title>
        <authorList>
            <person name="Barrero R.A."/>
            <person name="Guerrero F.D."/>
            <person name="Moolhuijzen P."/>
            <person name="Goolsby J.A."/>
            <person name="Tidwell J."/>
            <person name="Bellgard S.E."/>
            <person name="Bellgard M.I."/>
        </authorList>
    </citation>
    <scope>NUCLEOTIDE SEQUENCE</scope>
    <source>
        <tissue evidence="1">Shoot tissue taken approximately 20 cm above the soil surface</tissue>
    </source>
</reference>
<accession>A0A0A8Z9G7</accession>
<protein>
    <submittedName>
        <fullName evidence="1">Uncharacterized protein</fullName>
    </submittedName>
</protein>